<proteinExistence type="predicted"/>
<evidence type="ECO:0000313" key="2">
    <source>
        <dbReference type="EMBL" id="CAG6471883.1"/>
    </source>
</evidence>
<sequence length="180" mass="20580">MLFSWTICKQSFLAEYVNIVYVPDGTESSIEVDEFDSETEEIDVEMDGDRPGGPRDGQMPDQPDARNKDLKSKAEMPHWPLVAKKRKQTPKKSDDKAKSSRKRSGRAQHPADNPKWVDYDQHSLVPQKCGMITDIVTESNKYGEQQSDFNPHITAEEIEELCVGIMFLMSVVKMSSFRMY</sequence>
<feature type="compositionally biased region" description="Basic and acidic residues" evidence="1">
    <location>
        <begin position="63"/>
        <end position="76"/>
    </location>
</feature>
<dbReference type="AlphaFoldDB" id="A0A8D8FIQ9"/>
<name>A0A8D8FIQ9_CULPI</name>
<reference evidence="2" key="1">
    <citation type="submission" date="2021-05" db="EMBL/GenBank/DDBJ databases">
        <authorList>
            <person name="Alioto T."/>
            <person name="Alioto T."/>
            <person name="Gomez Garrido J."/>
        </authorList>
    </citation>
    <scope>NUCLEOTIDE SEQUENCE</scope>
</reference>
<feature type="region of interest" description="Disordered" evidence="1">
    <location>
        <begin position="34"/>
        <end position="118"/>
    </location>
</feature>
<dbReference type="EMBL" id="HBUE01068856">
    <property type="protein sequence ID" value="CAG6471884.1"/>
    <property type="molecule type" value="Transcribed_RNA"/>
</dbReference>
<dbReference type="EMBL" id="HBUE01068855">
    <property type="protein sequence ID" value="CAG6471883.1"/>
    <property type="molecule type" value="Transcribed_RNA"/>
</dbReference>
<accession>A0A8D8FIQ9</accession>
<evidence type="ECO:0000256" key="1">
    <source>
        <dbReference type="SAM" id="MobiDB-lite"/>
    </source>
</evidence>
<organism evidence="2">
    <name type="scientific">Culex pipiens</name>
    <name type="common">House mosquito</name>
    <dbReference type="NCBI Taxonomy" id="7175"/>
    <lineage>
        <taxon>Eukaryota</taxon>
        <taxon>Metazoa</taxon>
        <taxon>Ecdysozoa</taxon>
        <taxon>Arthropoda</taxon>
        <taxon>Hexapoda</taxon>
        <taxon>Insecta</taxon>
        <taxon>Pterygota</taxon>
        <taxon>Neoptera</taxon>
        <taxon>Endopterygota</taxon>
        <taxon>Diptera</taxon>
        <taxon>Nematocera</taxon>
        <taxon>Culicoidea</taxon>
        <taxon>Culicidae</taxon>
        <taxon>Culicinae</taxon>
        <taxon>Culicini</taxon>
        <taxon>Culex</taxon>
        <taxon>Culex</taxon>
    </lineage>
</organism>
<feature type="compositionally biased region" description="Acidic residues" evidence="1">
    <location>
        <begin position="34"/>
        <end position="46"/>
    </location>
</feature>
<protein>
    <submittedName>
        <fullName evidence="2">(northern house mosquito) hypothetical protein</fullName>
    </submittedName>
</protein>